<evidence type="ECO:0000256" key="6">
    <source>
        <dbReference type="ARBA" id="ARBA00022737"/>
    </source>
</evidence>
<evidence type="ECO:0000256" key="2">
    <source>
        <dbReference type="ARBA" id="ARBA00007809"/>
    </source>
</evidence>
<sequence>MANTAMLRTIVGIIGNIISLGLFLSPIPTFTRIIKQKTVSDFKPDPYLATLLNCAVWVFYGMPFVHPDSTLVWTINGAGFIIEAAYIVIFVMYSPASKRTRIFIALVIEAVFFAIVVFVNMFFFHTTKDRTLIVGIICIIFNILMYASPLTVMKMVIKTKSVKYMPLTLSVANLCNGIVWLIYSLLKFDINILIPNGLGSLSGVVQLILYATYYKTTRWDDDDDGKSRSEVQLSNV</sequence>
<dbReference type="GO" id="GO:0005886">
    <property type="term" value="C:plasma membrane"/>
    <property type="evidence" value="ECO:0007669"/>
    <property type="project" value="UniProtKB-SubCell"/>
</dbReference>
<evidence type="ECO:0000313" key="10">
    <source>
        <dbReference type="EMBL" id="KAK9926906.1"/>
    </source>
</evidence>
<dbReference type="FunFam" id="1.20.1280.290:FF:000001">
    <property type="entry name" value="Bidirectional sugar transporter SWEET"/>
    <property type="match status" value="1"/>
</dbReference>
<dbReference type="Pfam" id="PF03083">
    <property type="entry name" value="MtN3_slv"/>
    <property type="match status" value="2"/>
</dbReference>
<dbReference type="InterPro" id="IPR047664">
    <property type="entry name" value="SWEET"/>
</dbReference>
<keyword evidence="3 9" id="KW-0813">Transport</keyword>
<comment type="caution">
    <text evidence="10">The sequence shown here is derived from an EMBL/GenBank/DDBJ whole genome shotgun (WGS) entry which is preliminary data.</text>
</comment>
<keyword evidence="8 9" id="KW-0472">Membrane</keyword>
<keyword evidence="4 9" id="KW-0762">Sugar transport</keyword>
<evidence type="ECO:0000256" key="5">
    <source>
        <dbReference type="ARBA" id="ARBA00022692"/>
    </source>
</evidence>
<keyword evidence="7 9" id="KW-1133">Transmembrane helix</keyword>
<evidence type="ECO:0000256" key="9">
    <source>
        <dbReference type="RuleBase" id="RU910715"/>
    </source>
</evidence>
<dbReference type="FunFam" id="1.20.1280.290:FF:000002">
    <property type="entry name" value="Bidirectional sugar transporter SWEET"/>
    <property type="match status" value="1"/>
</dbReference>
<keyword evidence="5 9" id="KW-0812">Transmembrane</keyword>
<comment type="function">
    <text evidence="9">Mediates both low-affinity uptake and efflux of sugar across the membrane.</text>
</comment>
<dbReference type="PANTHER" id="PTHR10791:SF159">
    <property type="entry name" value="BIDIRECTIONAL SUGAR TRANSPORTER SWEET5"/>
    <property type="match status" value="1"/>
</dbReference>
<dbReference type="Proteomes" id="UP001457282">
    <property type="component" value="Unassembled WGS sequence"/>
</dbReference>
<keyword evidence="6" id="KW-0677">Repeat</keyword>
<dbReference type="GO" id="GO:0012505">
    <property type="term" value="C:endomembrane system"/>
    <property type="evidence" value="ECO:0007669"/>
    <property type="project" value="UniProtKB-SubCell"/>
</dbReference>
<evidence type="ECO:0000256" key="8">
    <source>
        <dbReference type="ARBA" id="ARBA00023136"/>
    </source>
</evidence>
<feature type="transmembrane region" description="Helical" evidence="9">
    <location>
        <begin position="71"/>
        <end position="91"/>
    </location>
</feature>
<evidence type="ECO:0000256" key="3">
    <source>
        <dbReference type="ARBA" id="ARBA00022448"/>
    </source>
</evidence>
<feature type="transmembrane region" description="Helical" evidence="9">
    <location>
        <begin position="103"/>
        <end position="125"/>
    </location>
</feature>
<dbReference type="GO" id="GO:0051119">
    <property type="term" value="F:sugar transmembrane transporter activity"/>
    <property type="evidence" value="ECO:0007669"/>
    <property type="project" value="InterPro"/>
</dbReference>
<feature type="transmembrane region" description="Helical" evidence="9">
    <location>
        <begin position="6"/>
        <end position="25"/>
    </location>
</feature>
<organism evidence="10 11">
    <name type="scientific">Rubus argutus</name>
    <name type="common">Southern blackberry</name>
    <dbReference type="NCBI Taxonomy" id="59490"/>
    <lineage>
        <taxon>Eukaryota</taxon>
        <taxon>Viridiplantae</taxon>
        <taxon>Streptophyta</taxon>
        <taxon>Embryophyta</taxon>
        <taxon>Tracheophyta</taxon>
        <taxon>Spermatophyta</taxon>
        <taxon>Magnoliopsida</taxon>
        <taxon>eudicotyledons</taxon>
        <taxon>Gunneridae</taxon>
        <taxon>Pentapetalae</taxon>
        <taxon>rosids</taxon>
        <taxon>fabids</taxon>
        <taxon>Rosales</taxon>
        <taxon>Rosaceae</taxon>
        <taxon>Rosoideae</taxon>
        <taxon>Rosoideae incertae sedis</taxon>
        <taxon>Rubus</taxon>
    </lineage>
</organism>
<comment type="similarity">
    <text evidence="2 9">Belongs to the SWEET sugar transporter family.</text>
</comment>
<evidence type="ECO:0000256" key="4">
    <source>
        <dbReference type="ARBA" id="ARBA00022597"/>
    </source>
</evidence>
<evidence type="ECO:0000256" key="1">
    <source>
        <dbReference type="ARBA" id="ARBA00004127"/>
    </source>
</evidence>
<feature type="transmembrane region" description="Helical" evidence="9">
    <location>
        <begin position="192"/>
        <end position="213"/>
    </location>
</feature>
<name>A0AAW1WTB9_RUBAR</name>
<protein>
    <recommendedName>
        <fullName evidence="9">Bidirectional sugar transporter SWEET</fullName>
    </recommendedName>
</protein>
<comment type="subcellular location">
    <subcellularLocation>
        <location evidence="9">Cell membrane</location>
        <topology evidence="9">Multi-pass membrane protein</topology>
    </subcellularLocation>
    <subcellularLocation>
        <location evidence="1">Endomembrane system</location>
        <topology evidence="1">Multi-pass membrane protein</topology>
    </subcellularLocation>
</comment>
<feature type="transmembrane region" description="Helical" evidence="9">
    <location>
        <begin position="131"/>
        <end position="152"/>
    </location>
</feature>
<dbReference type="InterPro" id="IPR004316">
    <property type="entry name" value="SWEET_rpt"/>
</dbReference>
<feature type="transmembrane region" description="Helical" evidence="9">
    <location>
        <begin position="164"/>
        <end position="186"/>
    </location>
</feature>
<evidence type="ECO:0000313" key="11">
    <source>
        <dbReference type="Proteomes" id="UP001457282"/>
    </source>
</evidence>
<dbReference type="Gene3D" id="1.20.1280.290">
    <property type="match status" value="2"/>
</dbReference>
<dbReference type="PANTHER" id="PTHR10791">
    <property type="entry name" value="RAG1-ACTIVATING PROTEIN 1"/>
    <property type="match status" value="1"/>
</dbReference>
<reference evidence="10 11" key="1">
    <citation type="journal article" date="2023" name="G3 (Bethesda)">
        <title>A chromosome-length genome assembly and annotation of blackberry (Rubus argutus, cv. 'Hillquist').</title>
        <authorList>
            <person name="Bruna T."/>
            <person name="Aryal R."/>
            <person name="Dudchenko O."/>
            <person name="Sargent D.J."/>
            <person name="Mead D."/>
            <person name="Buti M."/>
            <person name="Cavallini A."/>
            <person name="Hytonen T."/>
            <person name="Andres J."/>
            <person name="Pham M."/>
            <person name="Weisz D."/>
            <person name="Mascagni F."/>
            <person name="Usai G."/>
            <person name="Natali L."/>
            <person name="Bassil N."/>
            <person name="Fernandez G.E."/>
            <person name="Lomsadze A."/>
            <person name="Armour M."/>
            <person name="Olukolu B."/>
            <person name="Poorten T."/>
            <person name="Britton C."/>
            <person name="Davik J."/>
            <person name="Ashrafi H."/>
            <person name="Aiden E.L."/>
            <person name="Borodovsky M."/>
            <person name="Worthington M."/>
        </authorList>
    </citation>
    <scope>NUCLEOTIDE SEQUENCE [LARGE SCALE GENOMIC DNA]</scope>
    <source>
        <strain evidence="10">PI 553951</strain>
    </source>
</reference>
<keyword evidence="11" id="KW-1185">Reference proteome</keyword>
<proteinExistence type="inferred from homology"/>
<evidence type="ECO:0000256" key="7">
    <source>
        <dbReference type="ARBA" id="ARBA00022989"/>
    </source>
</evidence>
<dbReference type="GO" id="GO:0051260">
    <property type="term" value="P:protein homooligomerization"/>
    <property type="evidence" value="ECO:0007669"/>
    <property type="project" value="UniProtKB-ARBA"/>
</dbReference>
<gene>
    <name evidence="10" type="ORF">M0R45_024114</name>
</gene>
<dbReference type="AlphaFoldDB" id="A0AAW1WTB9"/>
<accession>A0AAW1WTB9</accession>
<feature type="transmembrane region" description="Helical" evidence="9">
    <location>
        <begin position="46"/>
        <end position="65"/>
    </location>
</feature>
<dbReference type="EMBL" id="JBEDUW010000005">
    <property type="protein sequence ID" value="KAK9926906.1"/>
    <property type="molecule type" value="Genomic_DNA"/>
</dbReference>